<reference evidence="1" key="1">
    <citation type="journal article" date="2014" name="Front. Microbiol.">
        <title>High frequency of phylogenetically diverse reductive dehalogenase-homologous genes in deep subseafloor sedimentary metagenomes.</title>
        <authorList>
            <person name="Kawai M."/>
            <person name="Futagami T."/>
            <person name="Toyoda A."/>
            <person name="Takaki Y."/>
            <person name="Nishi S."/>
            <person name="Hori S."/>
            <person name="Arai W."/>
            <person name="Tsubouchi T."/>
            <person name="Morono Y."/>
            <person name="Uchiyama I."/>
            <person name="Ito T."/>
            <person name="Fujiyama A."/>
            <person name="Inagaki F."/>
            <person name="Takami H."/>
        </authorList>
    </citation>
    <scope>NUCLEOTIDE SEQUENCE</scope>
    <source>
        <strain evidence="1">Expedition CK06-06</strain>
    </source>
</reference>
<proteinExistence type="predicted"/>
<sequence length="57" mass="6949">MKKKEIKKLVERSFQVIALTRLEIDPYFLHDRFIDLPFKYPHTLKEFSQNTIKLNIN</sequence>
<comment type="caution">
    <text evidence="1">The sequence shown here is derived from an EMBL/GenBank/DDBJ whole genome shotgun (WGS) entry which is preliminary data.</text>
</comment>
<protein>
    <submittedName>
        <fullName evidence="1">Uncharacterized protein</fullName>
    </submittedName>
</protein>
<accession>X1AFR1</accession>
<dbReference type="EMBL" id="BART01008093">
    <property type="protein sequence ID" value="GAG68622.1"/>
    <property type="molecule type" value="Genomic_DNA"/>
</dbReference>
<gene>
    <name evidence="1" type="ORF">S01H4_18274</name>
</gene>
<evidence type="ECO:0000313" key="1">
    <source>
        <dbReference type="EMBL" id="GAG68622.1"/>
    </source>
</evidence>
<dbReference type="AlphaFoldDB" id="X1AFR1"/>
<organism evidence="1">
    <name type="scientific">marine sediment metagenome</name>
    <dbReference type="NCBI Taxonomy" id="412755"/>
    <lineage>
        <taxon>unclassified sequences</taxon>
        <taxon>metagenomes</taxon>
        <taxon>ecological metagenomes</taxon>
    </lineage>
</organism>
<name>X1AFR1_9ZZZZ</name>